<feature type="domain" description="Gamma-butyrobetaine hydroxylase-like N-terminal" evidence="10">
    <location>
        <begin position="86"/>
        <end position="130"/>
    </location>
</feature>
<proteinExistence type="inferred from homology"/>
<comment type="cofactor">
    <cofactor evidence="1">
        <name>Fe(2+)</name>
        <dbReference type="ChEBI" id="CHEBI:29033"/>
    </cofactor>
</comment>
<dbReference type="InterPro" id="IPR042098">
    <property type="entry name" value="TauD-like_sf"/>
</dbReference>
<evidence type="ECO:0000256" key="2">
    <source>
        <dbReference type="ARBA" id="ARBA00001961"/>
    </source>
</evidence>
<dbReference type="EMBL" id="MBFT01001191">
    <property type="protein sequence ID" value="PVU84949.1"/>
    <property type="molecule type" value="Genomic_DNA"/>
</dbReference>
<dbReference type="PANTHER" id="PTHR10696">
    <property type="entry name" value="GAMMA-BUTYROBETAINE HYDROXYLASE-RELATED"/>
    <property type="match status" value="1"/>
</dbReference>
<protein>
    <recommendedName>
        <fullName evidence="13">TauD/TfdA-like domain-containing protein</fullName>
    </recommendedName>
</protein>
<dbReference type="AlphaFoldDB" id="A0A2T9XXX9"/>
<dbReference type="Gene3D" id="3.60.130.10">
    <property type="entry name" value="Clavaminate synthase-like"/>
    <property type="match status" value="1"/>
</dbReference>
<keyword evidence="6" id="KW-0223">Dioxygenase</keyword>
<dbReference type="Pfam" id="PF02668">
    <property type="entry name" value="TauD"/>
    <property type="match status" value="1"/>
</dbReference>
<keyword evidence="12" id="KW-1185">Reference proteome</keyword>
<keyword evidence="7" id="KW-0560">Oxidoreductase</keyword>
<dbReference type="GO" id="GO:0016706">
    <property type="term" value="F:2-oxoglutarate-dependent dioxygenase activity"/>
    <property type="evidence" value="ECO:0007669"/>
    <property type="project" value="UniProtKB-ARBA"/>
</dbReference>
<dbReference type="SUPFAM" id="SSF51197">
    <property type="entry name" value="Clavaminate synthase-like"/>
    <property type="match status" value="1"/>
</dbReference>
<organism evidence="11 12">
    <name type="scientific">Furculomyces boomerangus</name>
    <dbReference type="NCBI Taxonomy" id="61424"/>
    <lineage>
        <taxon>Eukaryota</taxon>
        <taxon>Fungi</taxon>
        <taxon>Fungi incertae sedis</taxon>
        <taxon>Zoopagomycota</taxon>
        <taxon>Kickxellomycotina</taxon>
        <taxon>Harpellomycetes</taxon>
        <taxon>Harpellales</taxon>
        <taxon>Harpellaceae</taxon>
        <taxon>Furculomyces</taxon>
    </lineage>
</organism>
<dbReference type="Proteomes" id="UP000245699">
    <property type="component" value="Unassembled WGS sequence"/>
</dbReference>
<accession>A0A2T9XXX9</accession>
<keyword evidence="4" id="KW-0479">Metal-binding</keyword>
<evidence type="ECO:0000256" key="4">
    <source>
        <dbReference type="ARBA" id="ARBA00022723"/>
    </source>
</evidence>
<evidence type="ECO:0000256" key="8">
    <source>
        <dbReference type="ARBA" id="ARBA00023004"/>
    </source>
</evidence>
<dbReference type="InterPro" id="IPR010376">
    <property type="entry name" value="GBBH-like_N"/>
</dbReference>
<evidence type="ECO:0008006" key="13">
    <source>
        <dbReference type="Google" id="ProtNLM"/>
    </source>
</evidence>
<dbReference type="GO" id="GO:0045329">
    <property type="term" value="P:carnitine biosynthetic process"/>
    <property type="evidence" value="ECO:0007669"/>
    <property type="project" value="UniProtKB-KW"/>
</dbReference>
<evidence type="ECO:0000256" key="1">
    <source>
        <dbReference type="ARBA" id="ARBA00001954"/>
    </source>
</evidence>
<evidence type="ECO:0000259" key="10">
    <source>
        <dbReference type="Pfam" id="PF06155"/>
    </source>
</evidence>
<keyword evidence="5" id="KW-0124">Carnitine biosynthesis</keyword>
<keyword evidence="8" id="KW-0408">Iron</keyword>
<evidence type="ECO:0000256" key="7">
    <source>
        <dbReference type="ARBA" id="ARBA00023002"/>
    </source>
</evidence>
<evidence type="ECO:0000313" key="12">
    <source>
        <dbReference type="Proteomes" id="UP000245699"/>
    </source>
</evidence>
<sequence>MSRYIFAKTFQRGIFGLATKTQASSVYKLNSSFVRSSKLAPLPPLTPKTFYRNYSSNQADKSPKDDLAGYKLNKDSLELIIPSVSNDMVYPYLWLRDNCRCPKCIHATNRQKLHSTGEISLDVSPQRISVEKDPVTQKAKLVIQWNGSGLRREVIGDNGGDHVSEYEIDWLQKNLAIRESSELVMPYTLPQNQLWTGSEYEKSFEFVDYDALMNTTEGFKHLLRNLSLYGLAFIKNAPTNDQEVALIAERFGPIMETFYGRTWDVKSVQNSTNIAYTDLYLGQHMDLCYYESPPGIQFLHCLVNEVTGGESMFVDSYKAASVFCEKYPEEAKILESTKVNFHYDHESTYMHNQHYTLSRDRFGQINSVFYAPPFQGPIEFGNPEEVPKFYDAFTKFEKIIEDPSFTFTYKLKEGEVAAFANRRVLHSRKGFDSTSGNRHYKGTYLRLDEFNDRLRILKP</sequence>
<evidence type="ECO:0000313" key="11">
    <source>
        <dbReference type="EMBL" id="PVU84949.1"/>
    </source>
</evidence>
<dbReference type="Pfam" id="PF06155">
    <property type="entry name" value="GBBH-like_N"/>
    <property type="match status" value="1"/>
</dbReference>
<dbReference type="InterPro" id="IPR050411">
    <property type="entry name" value="AlphaKG_dependent_hydroxylases"/>
</dbReference>
<evidence type="ECO:0000259" key="9">
    <source>
        <dbReference type="Pfam" id="PF02668"/>
    </source>
</evidence>
<evidence type="ECO:0000256" key="6">
    <source>
        <dbReference type="ARBA" id="ARBA00022964"/>
    </source>
</evidence>
<evidence type="ECO:0000256" key="3">
    <source>
        <dbReference type="ARBA" id="ARBA00008654"/>
    </source>
</evidence>
<dbReference type="FunFam" id="3.60.130.10:FF:000001">
    <property type="entry name" value="Trimethyllysine dioxygenase, mitochondrial"/>
    <property type="match status" value="1"/>
</dbReference>
<dbReference type="CDD" id="cd00250">
    <property type="entry name" value="CAS_like"/>
    <property type="match status" value="1"/>
</dbReference>
<dbReference type="GO" id="GO:0046872">
    <property type="term" value="F:metal ion binding"/>
    <property type="evidence" value="ECO:0007669"/>
    <property type="project" value="UniProtKB-KW"/>
</dbReference>
<comment type="cofactor">
    <cofactor evidence="2">
        <name>L-ascorbate</name>
        <dbReference type="ChEBI" id="CHEBI:38290"/>
    </cofactor>
</comment>
<reference evidence="11 12" key="1">
    <citation type="journal article" date="2018" name="MBio">
        <title>Comparative Genomics Reveals the Core Gene Toolbox for the Fungus-Insect Symbiosis.</title>
        <authorList>
            <person name="Wang Y."/>
            <person name="Stata M."/>
            <person name="Wang W."/>
            <person name="Stajich J.E."/>
            <person name="White M.M."/>
            <person name="Moncalvo J.M."/>
        </authorList>
    </citation>
    <scope>NUCLEOTIDE SEQUENCE [LARGE SCALE GENOMIC DNA]</scope>
    <source>
        <strain evidence="11 12">AUS-77-4</strain>
    </source>
</reference>
<dbReference type="InterPro" id="IPR038492">
    <property type="entry name" value="GBBH-like_N_sf"/>
</dbReference>
<evidence type="ECO:0000256" key="5">
    <source>
        <dbReference type="ARBA" id="ARBA00022873"/>
    </source>
</evidence>
<dbReference type="Gene3D" id="3.30.2020.30">
    <property type="match status" value="1"/>
</dbReference>
<comment type="caution">
    <text evidence="11">The sequence shown here is derived from an EMBL/GenBank/DDBJ whole genome shotgun (WGS) entry which is preliminary data.</text>
</comment>
<dbReference type="PANTHER" id="PTHR10696:SF25">
    <property type="entry name" value="OXIDOREDUCTASE AIM17-RELATED"/>
    <property type="match status" value="1"/>
</dbReference>
<dbReference type="OrthoDB" id="406634at2759"/>
<name>A0A2T9XXX9_9FUNG</name>
<dbReference type="STRING" id="61424.A0A2T9XXX9"/>
<dbReference type="GO" id="GO:0005739">
    <property type="term" value="C:mitochondrion"/>
    <property type="evidence" value="ECO:0007669"/>
    <property type="project" value="TreeGrafter"/>
</dbReference>
<feature type="domain" description="TauD/TfdA-like" evidence="9">
    <location>
        <begin position="207"/>
        <end position="444"/>
    </location>
</feature>
<comment type="similarity">
    <text evidence="3">Belongs to the gamma-BBH/TMLD family.</text>
</comment>
<dbReference type="FunFam" id="3.30.2020.30:FF:000002">
    <property type="entry name" value="Putative gamma-butyrobetaine dioxygenase"/>
    <property type="match status" value="1"/>
</dbReference>
<gene>
    <name evidence="11" type="ORF">BB559_007290</name>
</gene>
<dbReference type="InterPro" id="IPR003819">
    <property type="entry name" value="TauD/TfdA-like"/>
</dbReference>